<dbReference type="InterPro" id="IPR001789">
    <property type="entry name" value="Sig_transdc_resp-reg_receiver"/>
</dbReference>
<proteinExistence type="predicted"/>
<organism evidence="6 7">
    <name type="scientific">Thiospirillum jenense</name>
    <dbReference type="NCBI Taxonomy" id="1653858"/>
    <lineage>
        <taxon>Bacteria</taxon>
        <taxon>Pseudomonadati</taxon>
        <taxon>Pseudomonadota</taxon>
        <taxon>Gammaproteobacteria</taxon>
        <taxon>Chromatiales</taxon>
        <taxon>Chromatiaceae</taxon>
        <taxon>Thiospirillum</taxon>
    </lineage>
</organism>
<sequence>MNILLVDDEAPARQRLRRLLTELPNAATYHVIGELADSRLTFAQCTASPVDVVLLDVRMPGMDGLQVAAQLAQLTPPPAVILITAYSEYALAAFDHHVADYLVKPVRRERLQAALEHLHLTTRLQSPPPPFNAPARRTQLQVNYRGALLTIPIATVVYLQADQKYVTVHYAGGAALIDESLKHLETEFADQFIRVHRSILIARAALIGIAKHQNGEAVAVLNGTAERLPISRRHVAAVRQVLRAGMQQS</sequence>
<gene>
    <name evidence="6" type="ORF">HUK38_05140</name>
</gene>
<feature type="domain" description="Response regulatory" evidence="4">
    <location>
        <begin position="2"/>
        <end position="119"/>
    </location>
</feature>
<protein>
    <submittedName>
        <fullName evidence="6">Response regulator transcription factor</fullName>
    </submittedName>
</protein>
<keyword evidence="3" id="KW-0597">Phosphoprotein</keyword>
<keyword evidence="1" id="KW-0902">Two-component regulatory system</keyword>
<reference evidence="6 7" key="1">
    <citation type="journal article" date="2020" name="Arch. Microbiol.">
        <title>The genome sequence of the giant phototrophic gammaproteobacterium Thiospirillum jenense gives insight into its physiological properties and phylogenetic relationships.</title>
        <authorList>
            <person name="Imhoff J.F."/>
            <person name="Meyer T.E."/>
            <person name="Kyndt J.A."/>
        </authorList>
    </citation>
    <scope>NUCLEOTIDE SEQUENCE [LARGE SCALE GENOMIC DNA]</scope>
    <source>
        <strain evidence="6 7">DSM 216</strain>
    </source>
</reference>
<dbReference type="GO" id="GO:0000156">
    <property type="term" value="F:phosphorelay response regulator activity"/>
    <property type="evidence" value="ECO:0007669"/>
    <property type="project" value="TreeGrafter"/>
</dbReference>
<accession>A0A839HEF3</accession>
<feature type="domain" description="HTH LytTR-type" evidence="5">
    <location>
        <begin position="140"/>
        <end position="244"/>
    </location>
</feature>
<dbReference type="PANTHER" id="PTHR48111">
    <property type="entry name" value="REGULATOR OF RPOS"/>
    <property type="match status" value="1"/>
</dbReference>
<name>A0A839HEF3_9GAMM</name>
<keyword evidence="7" id="KW-1185">Reference proteome</keyword>
<dbReference type="InterPro" id="IPR011006">
    <property type="entry name" value="CheY-like_superfamily"/>
</dbReference>
<dbReference type="PROSITE" id="PS50930">
    <property type="entry name" value="HTH_LYTTR"/>
    <property type="match status" value="1"/>
</dbReference>
<dbReference type="PROSITE" id="PS50110">
    <property type="entry name" value="RESPONSE_REGULATORY"/>
    <property type="match status" value="1"/>
</dbReference>
<evidence type="ECO:0000313" key="6">
    <source>
        <dbReference type="EMBL" id="MBB1125618.1"/>
    </source>
</evidence>
<evidence type="ECO:0000313" key="7">
    <source>
        <dbReference type="Proteomes" id="UP000548632"/>
    </source>
</evidence>
<feature type="modified residue" description="4-aspartylphosphate" evidence="3">
    <location>
        <position position="56"/>
    </location>
</feature>
<dbReference type="GO" id="GO:0005829">
    <property type="term" value="C:cytosol"/>
    <property type="evidence" value="ECO:0007669"/>
    <property type="project" value="TreeGrafter"/>
</dbReference>
<comment type="caution">
    <text evidence="6">The sequence shown here is derived from an EMBL/GenBank/DDBJ whole genome shotgun (WGS) entry which is preliminary data.</text>
</comment>
<dbReference type="GO" id="GO:0032993">
    <property type="term" value="C:protein-DNA complex"/>
    <property type="evidence" value="ECO:0007669"/>
    <property type="project" value="TreeGrafter"/>
</dbReference>
<evidence type="ECO:0000256" key="1">
    <source>
        <dbReference type="ARBA" id="ARBA00023012"/>
    </source>
</evidence>
<dbReference type="PANTHER" id="PTHR48111:SF3">
    <property type="entry name" value="TRANSCRIPTIONAL REGULATORY PROTEIN BTSR"/>
    <property type="match status" value="1"/>
</dbReference>
<evidence type="ECO:0000259" key="5">
    <source>
        <dbReference type="PROSITE" id="PS50930"/>
    </source>
</evidence>
<dbReference type="InterPro" id="IPR039420">
    <property type="entry name" value="WalR-like"/>
</dbReference>
<dbReference type="Gene3D" id="2.40.50.1020">
    <property type="entry name" value="LytTr DNA-binding domain"/>
    <property type="match status" value="1"/>
</dbReference>
<dbReference type="GO" id="GO:0006355">
    <property type="term" value="P:regulation of DNA-templated transcription"/>
    <property type="evidence" value="ECO:0007669"/>
    <property type="project" value="TreeGrafter"/>
</dbReference>
<dbReference type="SMART" id="SM00850">
    <property type="entry name" value="LytTR"/>
    <property type="match status" value="1"/>
</dbReference>
<evidence type="ECO:0000256" key="3">
    <source>
        <dbReference type="PROSITE-ProRule" id="PRU00169"/>
    </source>
</evidence>
<evidence type="ECO:0000259" key="4">
    <source>
        <dbReference type="PROSITE" id="PS50110"/>
    </source>
</evidence>
<dbReference type="Gene3D" id="3.40.50.2300">
    <property type="match status" value="1"/>
</dbReference>
<dbReference type="SMART" id="SM00448">
    <property type="entry name" value="REC"/>
    <property type="match status" value="1"/>
</dbReference>
<dbReference type="EMBL" id="JABVCQ010000008">
    <property type="protein sequence ID" value="MBB1125618.1"/>
    <property type="molecule type" value="Genomic_DNA"/>
</dbReference>
<keyword evidence="2" id="KW-0238">DNA-binding</keyword>
<dbReference type="RefSeq" id="WP_182583143.1">
    <property type="nucleotide sequence ID" value="NZ_JABVCQ010000008.1"/>
</dbReference>
<dbReference type="AlphaFoldDB" id="A0A839HEF3"/>
<dbReference type="Pfam" id="PF00072">
    <property type="entry name" value="Response_reg"/>
    <property type="match status" value="1"/>
</dbReference>
<dbReference type="InterPro" id="IPR007492">
    <property type="entry name" value="LytTR_DNA-bd_dom"/>
</dbReference>
<dbReference type="Proteomes" id="UP000548632">
    <property type="component" value="Unassembled WGS sequence"/>
</dbReference>
<dbReference type="SUPFAM" id="SSF52172">
    <property type="entry name" value="CheY-like"/>
    <property type="match status" value="1"/>
</dbReference>
<dbReference type="GO" id="GO:0000976">
    <property type="term" value="F:transcription cis-regulatory region binding"/>
    <property type="evidence" value="ECO:0007669"/>
    <property type="project" value="TreeGrafter"/>
</dbReference>
<evidence type="ECO:0000256" key="2">
    <source>
        <dbReference type="ARBA" id="ARBA00023125"/>
    </source>
</evidence>
<dbReference type="Pfam" id="PF04397">
    <property type="entry name" value="LytTR"/>
    <property type="match status" value="1"/>
</dbReference>